<keyword evidence="9 11" id="KW-0378">Hydrolase</keyword>
<keyword evidence="16" id="KW-1185">Reference proteome</keyword>
<evidence type="ECO:0000256" key="5">
    <source>
        <dbReference type="ARBA" id="ARBA00022490"/>
    </source>
</evidence>
<dbReference type="SUPFAM" id="SSF53098">
    <property type="entry name" value="Ribonuclease H-like"/>
    <property type="match status" value="1"/>
</dbReference>
<sequence length="247" mass="27205">MASSIALNPLVFVAPTSNSKVFTIPGTTCLGVDEVGYGAIAGPVVAAAVYLPEREHDYIKDIKDSKALSSKKREELFYKITSHAKYGVGFARVCEIEQHNILVASHISMRRALQNLSVKADLVLVDGSRTPDLPWAVKTIVRGDSISTSIAAASIIAKVTRDRFMKRLHEQHPEYAWNQNCGYGTKAHMLSIKLHGKTTQHRSTFAPVKRLSPEYKEAPPPEQLQLPYPTSTNVHADSRQNAVSARD</sequence>
<evidence type="ECO:0000256" key="12">
    <source>
        <dbReference type="RuleBase" id="RU003515"/>
    </source>
</evidence>
<evidence type="ECO:0000256" key="10">
    <source>
        <dbReference type="ARBA" id="ARBA00023211"/>
    </source>
</evidence>
<dbReference type="GO" id="GO:0032299">
    <property type="term" value="C:ribonuclease H2 complex"/>
    <property type="evidence" value="ECO:0007669"/>
    <property type="project" value="TreeGrafter"/>
</dbReference>
<dbReference type="GO" id="GO:0006298">
    <property type="term" value="P:mismatch repair"/>
    <property type="evidence" value="ECO:0007669"/>
    <property type="project" value="TreeGrafter"/>
</dbReference>
<evidence type="ECO:0000256" key="1">
    <source>
        <dbReference type="ARBA" id="ARBA00000077"/>
    </source>
</evidence>
<dbReference type="InterPro" id="IPR012337">
    <property type="entry name" value="RNaseH-like_sf"/>
</dbReference>
<evidence type="ECO:0000313" key="15">
    <source>
        <dbReference type="EMBL" id="KAF2281719.1"/>
    </source>
</evidence>
<comment type="caution">
    <text evidence="15">The sequence shown here is derived from an EMBL/GenBank/DDBJ whole genome shotgun (WGS) entry which is preliminary data.</text>
</comment>
<dbReference type="CDD" id="cd07182">
    <property type="entry name" value="RNase_HII_bacteria_HII_like"/>
    <property type="match status" value="1"/>
</dbReference>
<comment type="function">
    <text evidence="12">Endonuclease that specifically degrades the RNA of RNA-DNA hybrids.</text>
</comment>
<dbReference type="PANTHER" id="PTHR10954">
    <property type="entry name" value="RIBONUCLEASE H2 SUBUNIT A"/>
    <property type="match status" value="1"/>
</dbReference>
<comment type="subcellular location">
    <subcellularLocation>
        <location evidence="3">Cytoplasm</location>
    </subcellularLocation>
</comment>
<comment type="similarity">
    <text evidence="4 12">Belongs to the RNase HII family.</text>
</comment>
<evidence type="ECO:0000256" key="13">
    <source>
        <dbReference type="SAM" id="MobiDB-lite"/>
    </source>
</evidence>
<evidence type="ECO:0000256" key="3">
    <source>
        <dbReference type="ARBA" id="ARBA00004496"/>
    </source>
</evidence>
<feature type="region of interest" description="Disordered" evidence="13">
    <location>
        <begin position="201"/>
        <end position="247"/>
    </location>
</feature>
<comment type="cofactor">
    <cofactor evidence="2">
        <name>Mg(2+)</name>
        <dbReference type="ChEBI" id="CHEBI:18420"/>
    </cofactor>
</comment>
<dbReference type="Proteomes" id="UP000467840">
    <property type="component" value="Unassembled WGS sequence"/>
</dbReference>
<protein>
    <recommendedName>
        <fullName evidence="12">Ribonuclease</fullName>
        <ecNumber evidence="12">3.1.26.4</ecNumber>
    </recommendedName>
</protein>
<keyword evidence="6 11" id="KW-0540">Nuclease</keyword>
<dbReference type="EMBL" id="JAAGAX010000511">
    <property type="protein sequence ID" value="KAF2281719.1"/>
    <property type="molecule type" value="Genomic_DNA"/>
</dbReference>
<evidence type="ECO:0000256" key="6">
    <source>
        <dbReference type="ARBA" id="ARBA00022722"/>
    </source>
</evidence>
<evidence type="ECO:0000256" key="11">
    <source>
        <dbReference type="PROSITE-ProRule" id="PRU01319"/>
    </source>
</evidence>
<evidence type="ECO:0000256" key="2">
    <source>
        <dbReference type="ARBA" id="ARBA00001946"/>
    </source>
</evidence>
<dbReference type="GO" id="GO:0005737">
    <property type="term" value="C:cytoplasm"/>
    <property type="evidence" value="ECO:0007669"/>
    <property type="project" value="UniProtKB-SubCell"/>
</dbReference>
<dbReference type="PROSITE" id="PS51975">
    <property type="entry name" value="RNASE_H_2"/>
    <property type="match status" value="1"/>
</dbReference>
<dbReference type="HAMAP" id="MF_00052_B">
    <property type="entry name" value="RNase_HII_B"/>
    <property type="match status" value="1"/>
</dbReference>
<evidence type="ECO:0000256" key="9">
    <source>
        <dbReference type="ARBA" id="ARBA00022801"/>
    </source>
</evidence>
<proteinExistence type="inferred from homology"/>
<keyword evidence="7 11" id="KW-0479">Metal-binding</keyword>
<dbReference type="InterPro" id="IPR022898">
    <property type="entry name" value="RNase_HII"/>
</dbReference>
<comment type="catalytic activity">
    <reaction evidence="1 11 12">
        <text>Endonucleolytic cleavage to 5'-phosphomonoester.</text>
        <dbReference type="EC" id="3.1.26.4"/>
    </reaction>
</comment>
<keyword evidence="8 11" id="KW-0255">Endonuclease</keyword>
<feature type="domain" description="RNase H type-2" evidence="14">
    <location>
        <begin position="27"/>
        <end position="217"/>
    </location>
</feature>
<dbReference type="NCBIfam" id="NF000595">
    <property type="entry name" value="PRK00015.1-3"/>
    <property type="match status" value="1"/>
</dbReference>
<comment type="cofactor">
    <cofactor evidence="11">
        <name>Mn(2+)</name>
        <dbReference type="ChEBI" id="CHEBI:29035"/>
    </cofactor>
    <cofactor evidence="11">
        <name>Mg(2+)</name>
        <dbReference type="ChEBI" id="CHEBI:18420"/>
    </cofactor>
    <text evidence="11">Manganese or magnesium. Binds 1 divalent metal ion per monomer in the absence of substrate. May bind a second metal ion after substrate binding.</text>
</comment>
<reference evidence="15 16" key="1">
    <citation type="journal article" date="2020" name="Mol. Plant">
        <title>The Chromosome-Based Rubber Tree Genome Provides New Insights into Spurge Genome Evolution and Rubber Biosynthesis.</title>
        <authorList>
            <person name="Liu J."/>
            <person name="Shi C."/>
            <person name="Shi C.C."/>
            <person name="Li W."/>
            <person name="Zhang Q.J."/>
            <person name="Zhang Y."/>
            <person name="Li K."/>
            <person name="Lu H.F."/>
            <person name="Shi C."/>
            <person name="Zhu S.T."/>
            <person name="Xiao Z.Y."/>
            <person name="Nan H."/>
            <person name="Yue Y."/>
            <person name="Zhu X.G."/>
            <person name="Wu Y."/>
            <person name="Hong X.N."/>
            <person name="Fan G.Y."/>
            <person name="Tong Y."/>
            <person name="Zhang D."/>
            <person name="Mao C.L."/>
            <person name="Liu Y.L."/>
            <person name="Hao S.J."/>
            <person name="Liu W.Q."/>
            <person name="Lv M.Q."/>
            <person name="Zhang H.B."/>
            <person name="Liu Y."/>
            <person name="Hu-Tang G.R."/>
            <person name="Wang J.P."/>
            <person name="Wang J.H."/>
            <person name="Sun Y.H."/>
            <person name="Ni S.B."/>
            <person name="Chen W.B."/>
            <person name="Zhang X.C."/>
            <person name="Jiao Y.N."/>
            <person name="Eichler E.E."/>
            <person name="Li G.H."/>
            <person name="Liu X."/>
            <person name="Gao L.Z."/>
        </authorList>
    </citation>
    <scope>NUCLEOTIDE SEQUENCE [LARGE SCALE GENOMIC DNA]</scope>
    <source>
        <strain evidence="16">cv. GT1</strain>
        <tissue evidence="15">Leaf</tissue>
    </source>
</reference>
<dbReference type="GO" id="GO:0003723">
    <property type="term" value="F:RNA binding"/>
    <property type="evidence" value="ECO:0007669"/>
    <property type="project" value="UniProtKB-UniRule"/>
</dbReference>
<feature type="binding site" evidence="11">
    <location>
        <position position="34"/>
    </location>
    <ligand>
        <name>a divalent metal cation</name>
        <dbReference type="ChEBI" id="CHEBI:60240"/>
    </ligand>
</feature>
<name>A0A6A6K2U4_HEVBR</name>
<evidence type="ECO:0000256" key="7">
    <source>
        <dbReference type="ARBA" id="ARBA00022723"/>
    </source>
</evidence>
<feature type="binding site" evidence="11">
    <location>
        <position position="33"/>
    </location>
    <ligand>
        <name>a divalent metal cation</name>
        <dbReference type="ChEBI" id="CHEBI:60240"/>
    </ligand>
</feature>
<dbReference type="EC" id="3.1.26.4" evidence="12"/>
<dbReference type="InterPro" id="IPR001352">
    <property type="entry name" value="RNase_HII/HIII"/>
</dbReference>
<keyword evidence="10" id="KW-0464">Manganese</keyword>
<gene>
    <name evidence="15" type="ORF">GH714_042543</name>
</gene>
<evidence type="ECO:0000256" key="8">
    <source>
        <dbReference type="ARBA" id="ARBA00022759"/>
    </source>
</evidence>
<dbReference type="InterPro" id="IPR024567">
    <property type="entry name" value="RNase_HII/HIII_dom"/>
</dbReference>
<dbReference type="PANTHER" id="PTHR10954:SF18">
    <property type="entry name" value="RIBONUCLEASE HII"/>
    <property type="match status" value="1"/>
</dbReference>
<feature type="compositionally biased region" description="Polar residues" evidence="13">
    <location>
        <begin position="228"/>
        <end position="247"/>
    </location>
</feature>
<dbReference type="InterPro" id="IPR036397">
    <property type="entry name" value="RNaseH_sf"/>
</dbReference>
<dbReference type="GO" id="GO:0043137">
    <property type="term" value="P:DNA replication, removal of RNA primer"/>
    <property type="evidence" value="ECO:0007669"/>
    <property type="project" value="TreeGrafter"/>
</dbReference>
<evidence type="ECO:0000313" key="16">
    <source>
        <dbReference type="Proteomes" id="UP000467840"/>
    </source>
</evidence>
<evidence type="ECO:0000256" key="4">
    <source>
        <dbReference type="ARBA" id="ARBA00007383"/>
    </source>
</evidence>
<dbReference type="Gene3D" id="3.30.420.10">
    <property type="entry name" value="Ribonuclease H-like superfamily/Ribonuclease H"/>
    <property type="match status" value="1"/>
</dbReference>
<feature type="binding site" evidence="11">
    <location>
        <position position="126"/>
    </location>
    <ligand>
        <name>a divalent metal cation</name>
        <dbReference type="ChEBI" id="CHEBI:60240"/>
    </ligand>
</feature>
<organism evidence="15 16">
    <name type="scientific">Hevea brasiliensis</name>
    <name type="common">Para rubber tree</name>
    <name type="synonym">Siphonia brasiliensis</name>
    <dbReference type="NCBI Taxonomy" id="3981"/>
    <lineage>
        <taxon>Eukaryota</taxon>
        <taxon>Viridiplantae</taxon>
        <taxon>Streptophyta</taxon>
        <taxon>Embryophyta</taxon>
        <taxon>Tracheophyta</taxon>
        <taxon>Spermatophyta</taxon>
        <taxon>Magnoliopsida</taxon>
        <taxon>eudicotyledons</taxon>
        <taxon>Gunneridae</taxon>
        <taxon>Pentapetalae</taxon>
        <taxon>rosids</taxon>
        <taxon>fabids</taxon>
        <taxon>Malpighiales</taxon>
        <taxon>Euphorbiaceae</taxon>
        <taxon>Crotonoideae</taxon>
        <taxon>Micrandreae</taxon>
        <taxon>Hevea</taxon>
    </lineage>
</organism>
<dbReference type="AlphaFoldDB" id="A0A6A6K2U4"/>
<dbReference type="GO" id="GO:0004523">
    <property type="term" value="F:RNA-DNA hybrid ribonuclease activity"/>
    <property type="evidence" value="ECO:0007669"/>
    <property type="project" value="UniProtKB-UniRule"/>
</dbReference>
<dbReference type="Pfam" id="PF01351">
    <property type="entry name" value="RNase_HII"/>
    <property type="match status" value="1"/>
</dbReference>
<keyword evidence="5" id="KW-0963">Cytoplasm</keyword>
<accession>A0A6A6K2U4</accession>
<evidence type="ECO:0000259" key="14">
    <source>
        <dbReference type="PROSITE" id="PS51975"/>
    </source>
</evidence>
<dbReference type="GO" id="GO:0046872">
    <property type="term" value="F:metal ion binding"/>
    <property type="evidence" value="ECO:0007669"/>
    <property type="project" value="UniProtKB-KW"/>
</dbReference>